<evidence type="ECO:0000256" key="5">
    <source>
        <dbReference type="ARBA" id="ARBA00023002"/>
    </source>
</evidence>
<dbReference type="AlphaFoldDB" id="A0AAW8FL52"/>
<comment type="cofactor">
    <cofactor evidence="1">
        <name>FAD</name>
        <dbReference type="ChEBI" id="CHEBI:57692"/>
    </cofactor>
</comment>
<keyword evidence="5" id="KW-0560">Oxidoreductase</keyword>
<evidence type="ECO:0000256" key="3">
    <source>
        <dbReference type="ARBA" id="ARBA00022630"/>
    </source>
</evidence>
<dbReference type="Gene3D" id="1.10.540.10">
    <property type="entry name" value="Acyl-CoA dehydrogenase/oxidase, N-terminal domain"/>
    <property type="match status" value="1"/>
</dbReference>
<evidence type="ECO:0000256" key="1">
    <source>
        <dbReference type="ARBA" id="ARBA00001974"/>
    </source>
</evidence>
<dbReference type="SUPFAM" id="SSF56645">
    <property type="entry name" value="Acyl-CoA dehydrogenase NM domain-like"/>
    <property type="match status" value="1"/>
</dbReference>
<keyword evidence="4" id="KW-0274">FAD</keyword>
<dbReference type="Proteomes" id="UP001234216">
    <property type="component" value="Unassembled WGS sequence"/>
</dbReference>
<name>A0AAW8FL52_9ACTN</name>
<feature type="domain" description="Acyl-CoA dehydrogenase/oxidase C-terminal" evidence="7">
    <location>
        <begin position="342"/>
        <end position="459"/>
    </location>
</feature>
<evidence type="ECO:0000256" key="4">
    <source>
        <dbReference type="ARBA" id="ARBA00022827"/>
    </source>
</evidence>
<dbReference type="InterPro" id="IPR036250">
    <property type="entry name" value="AcylCo_DH-like_C"/>
</dbReference>
<dbReference type="GO" id="GO:0003995">
    <property type="term" value="F:acyl-CoA dehydrogenase activity"/>
    <property type="evidence" value="ECO:0007669"/>
    <property type="project" value="TreeGrafter"/>
</dbReference>
<sequence>MRFQLTEEQKALRAGMRELLARRFDGAALRAAAEEPRLDRALWRELGAAGFFALRMPEADGGVGLGLPEAVLVFEEAGRALLPGPLVATHLAAGTVPGAASGEAVVTDVDSRGLVEWLSEADVLRGDATAAVPLRSVDPLTPLHRIPGAGCGPGRAEPACEPATGAGQESSVPFPGTGVGQGSSVRLPATDPSPMPGSPSAAAPGSPSLAAAGASSVAAPGSSSVEGAGSSSAAVGGSSSAGASGSAFVAGSGSRSAAVPGSSFVEGAGSSSAAVSGVSSGEADGSSSAAAAGRSSETAPGRSSAAAAPGRPSATAPARDPAPSVLPVSRSPRCADPVAVLLTAAEQLGTATRVCELAVQHAGTREQFGQPIGAFQAVKHLCAQMLVRAETARAAVYAAAVTADPVDVAAARLLADEAAERGARDCLQVHGGMGFTWECEVQLHLKRAWVRARRAGGGAESEELLAVDLLA</sequence>
<protein>
    <recommendedName>
        <fullName evidence="11">Acyl-CoA dehydrogenase</fullName>
    </recommendedName>
</protein>
<feature type="domain" description="Acyl-CoA dehydrogenase/oxidase N-terminal" evidence="8">
    <location>
        <begin position="6"/>
        <end position="93"/>
    </location>
</feature>
<evidence type="ECO:0000256" key="6">
    <source>
        <dbReference type="SAM" id="MobiDB-lite"/>
    </source>
</evidence>
<reference evidence="9" key="1">
    <citation type="submission" date="2023-07" db="EMBL/GenBank/DDBJ databases">
        <title>Comparative genomics of wheat-associated soil bacteria to identify genetic determinants of phenazine resistance.</title>
        <authorList>
            <person name="Mouncey N."/>
        </authorList>
    </citation>
    <scope>NUCLEOTIDE SEQUENCE</scope>
    <source>
        <strain evidence="9">V4I22</strain>
    </source>
</reference>
<dbReference type="EMBL" id="JAUSZV010000005">
    <property type="protein sequence ID" value="MDQ0909787.1"/>
    <property type="molecule type" value="Genomic_DNA"/>
</dbReference>
<dbReference type="Gene3D" id="1.20.140.10">
    <property type="entry name" value="Butyryl-CoA Dehydrogenase, subunit A, domain 3"/>
    <property type="match status" value="1"/>
</dbReference>
<evidence type="ECO:0000259" key="7">
    <source>
        <dbReference type="Pfam" id="PF00441"/>
    </source>
</evidence>
<gene>
    <name evidence="9" type="ORF">QFZ22_005772</name>
</gene>
<evidence type="ECO:0008006" key="11">
    <source>
        <dbReference type="Google" id="ProtNLM"/>
    </source>
</evidence>
<proteinExistence type="inferred from homology"/>
<feature type="compositionally biased region" description="Low complexity" evidence="6">
    <location>
        <begin position="198"/>
        <end position="252"/>
    </location>
</feature>
<evidence type="ECO:0000313" key="9">
    <source>
        <dbReference type="EMBL" id="MDQ0909787.1"/>
    </source>
</evidence>
<dbReference type="SUPFAM" id="SSF47203">
    <property type="entry name" value="Acyl-CoA dehydrogenase C-terminal domain-like"/>
    <property type="match status" value="1"/>
</dbReference>
<dbReference type="InterPro" id="IPR009100">
    <property type="entry name" value="AcylCoA_DH/oxidase_NM_dom_sf"/>
</dbReference>
<dbReference type="PANTHER" id="PTHR43884:SF20">
    <property type="entry name" value="ACYL-COA DEHYDROGENASE FADE28"/>
    <property type="match status" value="1"/>
</dbReference>
<dbReference type="Pfam" id="PF02771">
    <property type="entry name" value="Acyl-CoA_dh_N"/>
    <property type="match status" value="1"/>
</dbReference>
<dbReference type="InterPro" id="IPR009075">
    <property type="entry name" value="AcylCo_DH/oxidase_C"/>
</dbReference>
<evidence type="ECO:0000259" key="8">
    <source>
        <dbReference type="Pfam" id="PF02771"/>
    </source>
</evidence>
<comment type="similarity">
    <text evidence="2">Belongs to the acyl-CoA dehydrogenase family.</text>
</comment>
<evidence type="ECO:0000256" key="2">
    <source>
        <dbReference type="ARBA" id="ARBA00009347"/>
    </source>
</evidence>
<dbReference type="PANTHER" id="PTHR43884">
    <property type="entry name" value="ACYL-COA DEHYDROGENASE"/>
    <property type="match status" value="1"/>
</dbReference>
<dbReference type="InterPro" id="IPR013786">
    <property type="entry name" value="AcylCoA_DH/ox_N"/>
</dbReference>
<comment type="caution">
    <text evidence="9">The sequence shown here is derived from an EMBL/GenBank/DDBJ whole genome shotgun (WGS) entry which is preliminary data.</text>
</comment>
<organism evidence="9 10">
    <name type="scientific">Streptomyces canus</name>
    <dbReference type="NCBI Taxonomy" id="58343"/>
    <lineage>
        <taxon>Bacteria</taxon>
        <taxon>Bacillati</taxon>
        <taxon>Actinomycetota</taxon>
        <taxon>Actinomycetes</taxon>
        <taxon>Kitasatosporales</taxon>
        <taxon>Streptomycetaceae</taxon>
        <taxon>Streptomyces</taxon>
        <taxon>Streptomyces aurantiacus group</taxon>
    </lineage>
</organism>
<feature type="compositionally biased region" description="Low complexity" evidence="6">
    <location>
        <begin position="266"/>
        <end position="319"/>
    </location>
</feature>
<keyword evidence="3" id="KW-0285">Flavoprotein</keyword>
<dbReference type="GO" id="GO:0050660">
    <property type="term" value="F:flavin adenine dinucleotide binding"/>
    <property type="evidence" value="ECO:0007669"/>
    <property type="project" value="InterPro"/>
</dbReference>
<dbReference type="InterPro" id="IPR037069">
    <property type="entry name" value="AcylCoA_DH/ox_N_sf"/>
</dbReference>
<evidence type="ECO:0000313" key="10">
    <source>
        <dbReference type="Proteomes" id="UP001234216"/>
    </source>
</evidence>
<accession>A0AAW8FL52</accession>
<dbReference type="Pfam" id="PF00441">
    <property type="entry name" value="Acyl-CoA_dh_1"/>
    <property type="match status" value="1"/>
</dbReference>
<feature type="region of interest" description="Disordered" evidence="6">
    <location>
        <begin position="266"/>
        <end position="330"/>
    </location>
</feature>
<feature type="region of interest" description="Disordered" evidence="6">
    <location>
        <begin position="148"/>
        <end position="252"/>
    </location>
</feature>